<evidence type="ECO:0000313" key="2">
    <source>
        <dbReference type="EMBL" id="MBM3330295.1"/>
    </source>
</evidence>
<dbReference type="Proteomes" id="UP000779900">
    <property type="component" value="Unassembled WGS sequence"/>
</dbReference>
<keyword evidence="1" id="KW-0472">Membrane</keyword>
<reference evidence="2" key="1">
    <citation type="submission" date="2019-03" db="EMBL/GenBank/DDBJ databases">
        <title>Lake Tanganyika Metagenome-Assembled Genomes (MAGs).</title>
        <authorList>
            <person name="Tran P."/>
        </authorList>
    </citation>
    <scope>NUCLEOTIDE SEQUENCE</scope>
    <source>
        <strain evidence="2">K_DeepCast_150m_m2_040</strain>
    </source>
</reference>
<name>A0A937XFU5_UNCW3</name>
<proteinExistence type="predicted"/>
<evidence type="ECO:0000313" key="3">
    <source>
        <dbReference type="Proteomes" id="UP000779900"/>
    </source>
</evidence>
<keyword evidence="1" id="KW-0812">Transmembrane</keyword>
<organism evidence="2 3">
    <name type="scientific">candidate division WOR-3 bacterium</name>
    <dbReference type="NCBI Taxonomy" id="2052148"/>
    <lineage>
        <taxon>Bacteria</taxon>
        <taxon>Bacteria division WOR-3</taxon>
    </lineage>
</organism>
<dbReference type="InterPro" id="IPR041916">
    <property type="entry name" value="Anti_sigma_zinc_sf"/>
</dbReference>
<evidence type="ECO:0000256" key="1">
    <source>
        <dbReference type="SAM" id="Phobius"/>
    </source>
</evidence>
<dbReference type="EMBL" id="VGIR01000001">
    <property type="protein sequence ID" value="MBM3330295.1"/>
    <property type="molecule type" value="Genomic_DNA"/>
</dbReference>
<dbReference type="AlphaFoldDB" id="A0A937XFU5"/>
<gene>
    <name evidence="2" type="ORF">FJY68_00410</name>
</gene>
<keyword evidence="1" id="KW-1133">Transmembrane helix</keyword>
<accession>A0A937XFU5</accession>
<dbReference type="Gene3D" id="1.10.10.1320">
    <property type="entry name" value="Anti-sigma factor, zinc-finger domain"/>
    <property type="match status" value="1"/>
</dbReference>
<protein>
    <recommendedName>
        <fullName evidence="4">Zinc-finger domain-containing protein</fullName>
    </recommendedName>
</protein>
<feature type="transmembrane region" description="Helical" evidence="1">
    <location>
        <begin position="83"/>
        <end position="103"/>
    </location>
</feature>
<comment type="caution">
    <text evidence="2">The sequence shown here is derived from an EMBL/GenBank/DDBJ whole genome shotgun (WGS) entry which is preliminary data.</text>
</comment>
<evidence type="ECO:0008006" key="4">
    <source>
        <dbReference type="Google" id="ProtNLM"/>
    </source>
</evidence>
<sequence length="189" mass="20255">MEQHCSEEILSGYLDGDLESEVSGRTAEHLAECEVCRKSLAQVRAIRDAAPGMEQLMPPDRVWGAIQARTHGARTRRSRLTRLFWVGVPALAAMLLVVVVIGGRMGVGSGESGVGAAGMATAVSDLSKDRAAEQTAQEYGEYVRGIEHAIDECRDALDENPGNARVLAAYAGASSDRRRAMDRLASEGQ</sequence>